<proteinExistence type="predicted"/>
<gene>
    <name evidence="1" type="ORF">NLG97_g1450</name>
</gene>
<dbReference type="Proteomes" id="UP001148737">
    <property type="component" value="Unassembled WGS sequence"/>
</dbReference>
<dbReference type="EMBL" id="JANAKD010000076">
    <property type="protein sequence ID" value="KAJ3498012.1"/>
    <property type="molecule type" value="Genomic_DNA"/>
</dbReference>
<comment type="caution">
    <text evidence="1">The sequence shown here is derived from an EMBL/GenBank/DDBJ whole genome shotgun (WGS) entry which is preliminary data.</text>
</comment>
<accession>A0ACC1R3P7</accession>
<sequence length="226" mass="25858">MADLYQNSQEFDKWGLFVSMFEDSHANDEDIRTLAELLPTDLNRLILNLGCPTPILEAELENAFVGCSFVAAIHFHFTTMTALERCWRDVYSHLSVDAILSWQWCQSIQHGSIVIAMGEHLEAEQCLEDVMALVEQFLGWSREIGRCLGRGFSCDSCPPPLWSAAERACVELTFWKDAKRWWTRRERNFMMADGMSVLGDRRMLASVYGCNALLQLLPRCDSIYMA</sequence>
<evidence type="ECO:0000313" key="1">
    <source>
        <dbReference type="EMBL" id="KAJ3498012.1"/>
    </source>
</evidence>
<name>A0ACC1R3P7_9HYPO</name>
<keyword evidence="2" id="KW-1185">Reference proteome</keyword>
<protein>
    <submittedName>
        <fullName evidence="1">Uncharacterized protein</fullName>
    </submittedName>
</protein>
<evidence type="ECO:0000313" key="2">
    <source>
        <dbReference type="Proteomes" id="UP001148737"/>
    </source>
</evidence>
<reference evidence="1" key="1">
    <citation type="submission" date="2022-07" db="EMBL/GenBank/DDBJ databases">
        <title>Genome Sequence of Lecanicillium saksenae.</title>
        <authorList>
            <person name="Buettner E."/>
        </authorList>
    </citation>
    <scope>NUCLEOTIDE SEQUENCE</scope>
    <source>
        <strain evidence="1">VT-O1</strain>
    </source>
</reference>
<organism evidence="1 2">
    <name type="scientific">Lecanicillium saksenae</name>
    <dbReference type="NCBI Taxonomy" id="468837"/>
    <lineage>
        <taxon>Eukaryota</taxon>
        <taxon>Fungi</taxon>
        <taxon>Dikarya</taxon>
        <taxon>Ascomycota</taxon>
        <taxon>Pezizomycotina</taxon>
        <taxon>Sordariomycetes</taxon>
        <taxon>Hypocreomycetidae</taxon>
        <taxon>Hypocreales</taxon>
        <taxon>Cordycipitaceae</taxon>
        <taxon>Lecanicillium</taxon>
    </lineage>
</organism>